<reference evidence="1" key="1">
    <citation type="journal article" date="2015" name="Nature">
        <title>Complex archaea that bridge the gap between prokaryotes and eukaryotes.</title>
        <authorList>
            <person name="Spang A."/>
            <person name="Saw J.H."/>
            <person name="Jorgensen S.L."/>
            <person name="Zaremba-Niedzwiedzka K."/>
            <person name="Martijn J."/>
            <person name="Lind A.E."/>
            <person name="van Eijk R."/>
            <person name="Schleper C."/>
            <person name="Guy L."/>
            <person name="Ettema T.J."/>
        </authorList>
    </citation>
    <scope>NUCLEOTIDE SEQUENCE</scope>
</reference>
<organism evidence="1">
    <name type="scientific">marine sediment metagenome</name>
    <dbReference type="NCBI Taxonomy" id="412755"/>
    <lineage>
        <taxon>unclassified sequences</taxon>
        <taxon>metagenomes</taxon>
        <taxon>ecological metagenomes</taxon>
    </lineage>
</organism>
<accession>A0A0F9LFP7</accession>
<protein>
    <submittedName>
        <fullName evidence="1">Uncharacterized protein</fullName>
    </submittedName>
</protein>
<proteinExistence type="predicted"/>
<evidence type="ECO:0000313" key="1">
    <source>
        <dbReference type="EMBL" id="KKM63020.1"/>
    </source>
</evidence>
<gene>
    <name evidence="1" type="ORF">LCGC14_1515740</name>
</gene>
<dbReference type="EMBL" id="LAZR01011177">
    <property type="protein sequence ID" value="KKM63020.1"/>
    <property type="molecule type" value="Genomic_DNA"/>
</dbReference>
<dbReference type="AlphaFoldDB" id="A0A0F9LFP7"/>
<name>A0A0F9LFP7_9ZZZZ</name>
<sequence>MTRWLKATPQIRIEHEITESPLLHACSGQDTLFGDVTIDIDPKMNPDVVADITRKIPYPDDSFAAAFADFPWTAAFKRKVAQAMKELLRVAPIVYTVSPWTYGSSICTLEMVKVLWQPGVNQALLFSKYIRNSEVP</sequence>
<comment type="caution">
    <text evidence="1">The sequence shown here is derived from an EMBL/GenBank/DDBJ whole genome shotgun (WGS) entry which is preliminary data.</text>
</comment>